<gene>
    <name evidence="3" type="ORF">B0T19DRAFT_436418</name>
</gene>
<comment type="caution">
    <text evidence="3">The sequence shown here is derived from an EMBL/GenBank/DDBJ whole genome shotgun (WGS) entry which is preliminary data.</text>
</comment>
<keyword evidence="4" id="KW-1185">Reference proteome</keyword>
<proteinExistence type="predicted"/>
<dbReference type="AlphaFoldDB" id="A0AAE0J289"/>
<feature type="region of interest" description="Disordered" evidence="2">
    <location>
        <begin position="48"/>
        <end position="115"/>
    </location>
</feature>
<evidence type="ECO:0000313" key="4">
    <source>
        <dbReference type="Proteomes" id="UP001286456"/>
    </source>
</evidence>
<dbReference type="CDD" id="cd14688">
    <property type="entry name" value="bZIP_YAP"/>
    <property type="match status" value="1"/>
</dbReference>
<evidence type="ECO:0008006" key="5">
    <source>
        <dbReference type="Google" id="ProtNLM"/>
    </source>
</evidence>
<organism evidence="3 4">
    <name type="scientific">Cercophora scortea</name>
    <dbReference type="NCBI Taxonomy" id="314031"/>
    <lineage>
        <taxon>Eukaryota</taxon>
        <taxon>Fungi</taxon>
        <taxon>Dikarya</taxon>
        <taxon>Ascomycota</taxon>
        <taxon>Pezizomycotina</taxon>
        <taxon>Sordariomycetes</taxon>
        <taxon>Sordariomycetidae</taxon>
        <taxon>Sordariales</taxon>
        <taxon>Lasiosphaeriaceae</taxon>
        <taxon>Cercophora</taxon>
    </lineage>
</organism>
<reference evidence="3" key="2">
    <citation type="submission" date="2023-06" db="EMBL/GenBank/DDBJ databases">
        <authorList>
            <consortium name="Lawrence Berkeley National Laboratory"/>
            <person name="Haridas S."/>
            <person name="Hensen N."/>
            <person name="Bonometti L."/>
            <person name="Westerberg I."/>
            <person name="Brannstrom I.O."/>
            <person name="Guillou S."/>
            <person name="Cros-Aarteil S."/>
            <person name="Calhoun S."/>
            <person name="Kuo A."/>
            <person name="Mondo S."/>
            <person name="Pangilinan J."/>
            <person name="Riley R."/>
            <person name="Labutti K."/>
            <person name="Andreopoulos B."/>
            <person name="Lipzen A."/>
            <person name="Chen C."/>
            <person name="Yanf M."/>
            <person name="Daum C."/>
            <person name="Ng V."/>
            <person name="Clum A."/>
            <person name="Steindorff A."/>
            <person name="Ohm R."/>
            <person name="Martin F."/>
            <person name="Silar P."/>
            <person name="Natvig D."/>
            <person name="Lalanne C."/>
            <person name="Gautier V."/>
            <person name="Ament-Velasquez S.L."/>
            <person name="Kruys A."/>
            <person name="Hutchinson M.I."/>
            <person name="Powell A.J."/>
            <person name="Barry K."/>
            <person name="Miller A.N."/>
            <person name="Grigoriev I.V."/>
            <person name="Debuchy R."/>
            <person name="Gladieux P."/>
            <person name="Thoren M.H."/>
            <person name="Johannesson H."/>
        </authorList>
    </citation>
    <scope>NUCLEOTIDE SEQUENCE</scope>
    <source>
        <strain evidence="3">SMH4131-1</strain>
    </source>
</reference>
<sequence length="430" mass="46981">MGDYRDSRPAAAAAAIVVPRLEDSDDDETLRRRSSFSRFWKRSKEVLLSRTGSQRGQRNITFGGDADTDADAGGSSGADGVAATSQGSEPPGIRAPLDKSQRRRAQVRKAQIEHRQRKANYARQLEVDASRIRELIATAQKEIEQLTRENDAIRAQIKPFDDLDDAALLLVSPTLAVDAISPWSGGTGTSPVVLEDITMSLGFDNVTSLPSYFVSSSPSVRNYEKSSLCLQAPGTDAAAVEPTVLDMTPEQTQEAINFILALEHICWNHFHHSDFHPAHDIDLDVEDLTDHESGHTMMATSLALRCAPESVFNTSHHDAQHCHQSPASSQPLLPTATSWQASGLTLHTLHRLASSLTAPTLEITPVQAWFELAARVPMEVLLRREVLDALKREFVGIVRCPHYGAQIERGAYESVVGRVLGGVAGWAQDV</sequence>
<dbReference type="Proteomes" id="UP001286456">
    <property type="component" value="Unassembled WGS sequence"/>
</dbReference>
<feature type="coiled-coil region" evidence="1">
    <location>
        <begin position="122"/>
        <end position="156"/>
    </location>
</feature>
<feature type="compositionally biased region" description="Polar residues" evidence="2">
    <location>
        <begin position="50"/>
        <end position="60"/>
    </location>
</feature>
<protein>
    <recommendedName>
        <fullName evidence="5">BZIP domain-containing protein</fullName>
    </recommendedName>
</protein>
<keyword evidence="1" id="KW-0175">Coiled coil</keyword>
<dbReference type="InterPro" id="IPR046347">
    <property type="entry name" value="bZIP_sf"/>
</dbReference>
<name>A0AAE0J289_9PEZI</name>
<dbReference type="SUPFAM" id="SSF57959">
    <property type="entry name" value="Leucine zipper domain"/>
    <property type="match status" value="1"/>
</dbReference>
<evidence type="ECO:0000313" key="3">
    <source>
        <dbReference type="EMBL" id="KAK3335576.1"/>
    </source>
</evidence>
<dbReference type="EMBL" id="JAUEPO010000001">
    <property type="protein sequence ID" value="KAK3335576.1"/>
    <property type="molecule type" value="Genomic_DNA"/>
</dbReference>
<accession>A0AAE0J289</accession>
<evidence type="ECO:0000256" key="1">
    <source>
        <dbReference type="SAM" id="Coils"/>
    </source>
</evidence>
<evidence type="ECO:0000256" key="2">
    <source>
        <dbReference type="SAM" id="MobiDB-lite"/>
    </source>
</evidence>
<reference evidence="3" key="1">
    <citation type="journal article" date="2023" name="Mol. Phylogenet. Evol.">
        <title>Genome-scale phylogeny and comparative genomics of the fungal order Sordariales.</title>
        <authorList>
            <person name="Hensen N."/>
            <person name="Bonometti L."/>
            <person name="Westerberg I."/>
            <person name="Brannstrom I.O."/>
            <person name="Guillou S."/>
            <person name="Cros-Aarteil S."/>
            <person name="Calhoun S."/>
            <person name="Haridas S."/>
            <person name="Kuo A."/>
            <person name="Mondo S."/>
            <person name="Pangilinan J."/>
            <person name="Riley R."/>
            <person name="LaButti K."/>
            <person name="Andreopoulos B."/>
            <person name="Lipzen A."/>
            <person name="Chen C."/>
            <person name="Yan M."/>
            <person name="Daum C."/>
            <person name="Ng V."/>
            <person name="Clum A."/>
            <person name="Steindorff A."/>
            <person name="Ohm R.A."/>
            <person name="Martin F."/>
            <person name="Silar P."/>
            <person name="Natvig D.O."/>
            <person name="Lalanne C."/>
            <person name="Gautier V."/>
            <person name="Ament-Velasquez S.L."/>
            <person name="Kruys A."/>
            <person name="Hutchinson M.I."/>
            <person name="Powell A.J."/>
            <person name="Barry K."/>
            <person name="Miller A.N."/>
            <person name="Grigoriev I.V."/>
            <person name="Debuchy R."/>
            <person name="Gladieux P."/>
            <person name="Hiltunen Thoren M."/>
            <person name="Johannesson H."/>
        </authorList>
    </citation>
    <scope>NUCLEOTIDE SEQUENCE</scope>
    <source>
        <strain evidence="3">SMH4131-1</strain>
    </source>
</reference>
<dbReference type="GO" id="GO:0003700">
    <property type="term" value="F:DNA-binding transcription factor activity"/>
    <property type="evidence" value="ECO:0007669"/>
    <property type="project" value="InterPro"/>
</dbReference>
<dbReference type="Gene3D" id="1.20.5.170">
    <property type="match status" value="1"/>
</dbReference>